<dbReference type="Gene3D" id="1.10.510.10">
    <property type="entry name" value="Transferase(Phosphotransferase) domain 1"/>
    <property type="match status" value="1"/>
</dbReference>
<dbReference type="PANTHER" id="PTHR43671">
    <property type="entry name" value="SERINE/THREONINE-PROTEIN KINASE NEK"/>
    <property type="match status" value="1"/>
</dbReference>
<keyword evidence="5 12" id="KW-0418">Kinase</keyword>
<reference evidence="12 13" key="1">
    <citation type="submission" date="2020-03" db="EMBL/GenBank/DDBJ databases">
        <title>Isolation and identification of active actinomycetes.</title>
        <authorList>
            <person name="Sun X."/>
        </authorList>
    </citation>
    <scope>NUCLEOTIDE SEQUENCE [LARGE SCALE GENOMIC DNA]</scope>
    <source>
        <strain evidence="12 13">NEAU-D13</strain>
    </source>
</reference>
<dbReference type="PROSITE" id="PS50011">
    <property type="entry name" value="PROTEIN_KINASE_DOM"/>
    <property type="match status" value="1"/>
</dbReference>
<feature type="region of interest" description="Disordered" evidence="10">
    <location>
        <begin position="329"/>
        <end position="374"/>
    </location>
</feature>
<evidence type="ECO:0000259" key="11">
    <source>
        <dbReference type="PROSITE" id="PS50011"/>
    </source>
</evidence>
<dbReference type="InterPro" id="IPR000719">
    <property type="entry name" value="Prot_kinase_dom"/>
</dbReference>
<evidence type="ECO:0000256" key="9">
    <source>
        <dbReference type="ARBA" id="ARBA00048679"/>
    </source>
</evidence>
<proteinExistence type="predicted"/>
<keyword evidence="7" id="KW-0675">Receptor</keyword>
<dbReference type="SMART" id="SM00776">
    <property type="entry name" value="NPCBM"/>
    <property type="match status" value="1"/>
</dbReference>
<keyword evidence="3" id="KW-0808">Transferase</keyword>
<dbReference type="Proteomes" id="UP000481360">
    <property type="component" value="Unassembled WGS sequence"/>
</dbReference>
<dbReference type="InterPro" id="IPR038637">
    <property type="entry name" value="NPCBM_sf"/>
</dbReference>
<organism evidence="12 13">
    <name type="scientific">Lentzea alba</name>
    <dbReference type="NCBI Taxonomy" id="2714351"/>
    <lineage>
        <taxon>Bacteria</taxon>
        <taxon>Bacillati</taxon>
        <taxon>Actinomycetota</taxon>
        <taxon>Actinomycetes</taxon>
        <taxon>Pseudonocardiales</taxon>
        <taxon>Pseudonocardiaceae</taxon>
        <taxon>Lentzea</taxon>
    </lineage>
</organism>
<keyword evidence="4" id="KW-0547">Nucleotide-binding</keyword>
<dbReference type="CDD" id="cd14014">
    <property type="entry name" value="STKc_PknB_like"/>
    <property type="match status" value="1"/>
</dbReference>
<feature type="compositionally biased region" description="Low complexity" evidence="10">
    <location>
        <begin position="335"/>
        <end position="374"/>
    </location>
</feature>
<dbReference type="PANTHER" id="PTHR43671:SF98">
    <property type="entry name" value="SERINE_THREONINE-PROTEIN KINASE NEK11"/>
    <property type="match status" value="1"/>
</dbReference>
<name>A0A7C9RX19_9PSEU</name>
<evidence type="ECO:0000256" key="7">
    <source>
        <dbReference type="ARBA" id="ARBA00023170"/>
    </source>
</evidence>
<dbReference type="InterPro" id="IPR008979">
    <property type="entry name" value="Galactose-bd-like_sf"/>
</dbReference>
<dbReference type="InterPro" id="IPR011009">
    <property type="entry name" value="Kinase-like_dom_sf"/>
</dbReference>
<evidence type="ECO:0000256" key="1">
    <source>
        <dbReference type="ARBA" id="ARBA00012513"/>
    </source>
</evidence>
<evidence type="ECO:0000313" key="12">
    <source>
        <dbReference type="EMBL" id="NGY65345.1"/>
    </source>
</evidence>
<evidence type="ECO:0000256" key="5">
    <source>
        <dbReference type="ARBA" id="ARBA00022777"/>
    </source>
</evidence>
<dbReference type="InterPro" id="IPR013222">
    <property type="entry name" value="Glyco_hyd_98_carb-bd"/>
</dbReference>
<dbReference type="Gene3D" id="2.60.120.1060">
    <property type="entry name" value="NPCBM/NEW2 domain"/>
    <property type="match status" value="1"/>
</dbReference>
<evidence type="ECO:0000256" key="2">
    <source>
        <dbReference type="ARBA" id="ARBA00022527"/>
    </source>
</evidence>
<sequence length="533" mass="55328">MNEVFASRYLLGAPIAGAALGEVYTAQPTEIDVDGPPSPVAITLVDRRLATTPGVDAHLREQLAQLVRVGNPHLAVVRQVVRDGDRLAVVTDLLPPHTLRDLLASGTRVLPAQVASLGAEIASALADLHAAHVLHLAVCPENVRLDGSSALLTGHGVEATRVMLRRTARDEITTATPQYTAPELTGDRAVGAGADVYSLGALLYEACCGSPPFTGTLAEVMRQHESMLPGTVPGMPLPLAELISRMLAKDPLSRPDAAEVARQMGELAVTLSGEPVVHGEPARPVPVPLAVPSPGRFAIMPKRKKAKVLLGAGLAGVVGIAVLTFSGDEAPEAQPSAPTTTITTSTTTTTTAPSTSSSTTTSTSSTAGTTTTVAPTGPVAVQLDALKPVAGEWVGRRSTGVVGVDGTDYPHSLTAGLGSCGGQKGLVEYNLMRSYVTLEGTFGLADDSRVKETEALVEVIVDGKHLFREQIRFGRPVPLKVDLTNALRLTIQWQLSGEARSCDVADLVLGDPRLLGASGRVAASGTSATTTTR</sequence>
<dbReference type="GO" id="GO:0005524">
    <property type="term" value="F:ATP binding"/>
    <property type="evidence" value="ECO:0007669"/>
    <property type="project" value="UniProtKB-KW"/>
</dbReference>
<keyword evidence="13" id="KW-1185">Reference proteome</keyword>
<dbReference type="Pfam" id="PF00069">
    <property type="entry name" value="Pkinase"/>
    <property type="match status" value="1"/>
</dbReference>
<feature type="domain" description="Protein kinase" evidence="11">
    <location>
        <begin position="9"/>
        <end position="277"/>
    </location>
</feature>
<dbReference type="GO" id="GO:0004674">
    <property type="term" value="F:protein serine/threonine kinase activity"/>
    <property type="evidence" value="ECO:0007669"/>
    <property type="project" value="UniProtKB-KW"/>
</dbReference>
<comment type="catalytic activity">
    <reaction evidence="9">
        <text>L-seryl-[protein] + ATP = O-phospho-L-seryl-[protein] + ADP + H(+)</text>
        <dbReference type="Rhea" id="RHEA:17989"/>
        <dbReference type="Rhea" id="RHEA-COMP:9863"/>
        <dbReference type="Rhea" id="RHEA-COMP:11604"/>
        <dbReference type="ChEBI" id="CHEBI:15378"/>
        <dbReference type="ChEBI" id="CHEBI:29999"/>
        <dbReference type="ChEBI" id="CHEBI:30616"/>
        <dbReference type="ChEBI" id="CHEBI:83421"/>
        <dbReference type="ChEBI" id="CHEBI:456216"/>
        <dbReference type="EC" id="2.7.11.1"/>
    </reaction>
</comment>
<keyword evidence="2" id="KW-0723">Serine/threonine-protein kinase</keyword>
<accession>A0A7C9RX19</accession>
<dbReference type="EC" id="2.7.11.1" evidence="1"/>
<dbReference type="SUPFAM" id="SSF49785">
    <property type="entry name" value="Galactose-binding domain-like"/>
    <property type="match status" value="1"/>
</dbReference>
<evidence type="ECO:0000313" key="13">
    <source>
        <dbReference type="Proteomes" id="UP000481360"/>
    </source>
</evidence>
<dbReference type="RefSeq" id="WP_166054139.1">
    <property type="nucleotide sequence ID" value="NZ_JAAMPJ010000015.1"/>
</dbReference>
<dbReference type="AlphaFoldDB" id="A0A7C9RX19"/>
<protein>
    <recommendedName>
        <fullName evidence="1">non-specific serine/threonine protein kinase</fullName>
        <ecNumber evidence="1">2.7.11.1</ecNumber>
    </recommendedName>
</protein>
<gene>
    <name evidence="12" type="ORF">G7043_41275</name>
</gene>
<dbReference type="Pfam" id="PF08305">
    <property type="entry name" value="NPCBM"/>
    <property type="match status" value="1"/>
</dbReference>
<evidence type="ECO:0000256" key="6">
    <source>
        <dbReference type="ARBA" id="ARBA00022840"/>
    </source>
</evidence>
<comment type="catalytic activity">
    <reaction evidence="8">
        <text>L-threonyl-[protein] + ATP = O-phospho-L-threonyl-[protein] + ADP + H(+)</text>
        <dbReference type="Rhea" id="RHEA:46608"/>
        <dbReference type="Rhea" id="RHEA-COMP:11060"/>
        <dbReference type="Rhea" id="RHEA-COMP:11605"/>
        <dbReference type="ChEBI" id="CHEBI:15378"/>
        <dbReference type="ChEBI" id="CHEBI:30013"/>
        <dbReference type="ChEBI" id="CHEBI:30616"/>
        <dbReference type="ChEBI" id="CHEBI:61977"/>
        <dbReference type="ChEBI" id="CHEBI:456216"/>
        <dbReference type="EC" id="2.7.11.1"/>
    </reaction>
</comment>
<dbReference type="EMBL" id="JAAMPJ010000015">
    <property type="protein sequence ID" value="NGY65345.1"/>
    <property type="molecule type" value="Genomic_DNA"/>
</dbReference>
<evidence type="ECO:0000256" key="4">
    <source>
        <dbReference type="ARBA" id="ARBA00022741"/>
    </source>
</evidence>
<dbReference type="SUPFAM" id="SSF56112">
    <property type="entry name" value="Protein kinase-like (PK-like)"/>
    <property type="match status" value="1"/>
</dbReference>
<evidence type="ECO:0000256" key="3">
    <source>
        <dbReference type="ARBA" id="ARBA00022679"/>
    </source>
</evidence>
<dbReference type="InterPro" id="IPR050660">
    <property type="entry name" value="NEK_Ser/Thr_kinase"/>
</dbReference>
<evidence type="ECO:0000256" key="10">
    <source>
        <dbReference type="SAM" id="MobiDB-lite"/>
    </source>
</evidence>
<comment type="caution">
    <text evidence="12">The sequence shown here is derived from an EMBL/GenBank/DDBJ whole genome shotgun (WGS) entry which is preliminary data.</text>
</comment>
<keyword evidence="6" id="KW-0067">ATP-binding</keyword>
<evidence type="ECO:0000256" key="8">
    <source>
        <dbReference type="ARBA" id="ARBA00047899"/>
    </source>
</evidence>